<dbReference type="SUPFAM" id="SSF55347">
    <property type="entry name" value="Glyceraldehyde-3-phosphate dehydrogenase-like, C-terminal domain"/>
    <property type="match status" value="1"/>
</dbReference>
<dbReference type="InterPro" id="IPR036291">
    <property type="entry name" value="NAD(P)-bd_dom_sf"/>
</dbReference>
<feature type="domain" description="Gfo/Idh/MocA-like oxidoreductase N-terminal" evidence="2">
    <location>
        <begin position="1"/>
        <end position="123"/>
    </location>
</feature>
<reference evidence="4" key="1">
    <citation type="submission" date="2022-05" db="EMBL/GenBank/DDBJ databases">
        <title>Comparative Genomics of Spacecraft Associated Microbes.</title>
        <authorList>
            <person name="Tran M.T."/>
            <person name="Wright A."/>
            <person name="Seuylemezian A."/>
            <person name="Eisen J."/>
            <person name="Coil D."/>
        </authorList>
    </citation>
    <scope>NUCLEOTIDE SEQUENCE</scope>
    <source>
        <strain evidence="4">214.1.1</strain>
    </source>
</reference>
<evidence type="ECO:0000259" key="2">
    <source>
        <dbReference type="Pfam" id="PF01408"/>
    </source>
</evidence>
<evidence type="ECO:0000259" key="3">
    <source>
        <dbReference type="Pfam" id="PF22725"/>
    </source>
</evidence>
<dbReference type="InterPro" id="IPR050463">
    <property type="entry name" value="Gfo/Idh/MocA_oxidrdct_glycsds"/>
</dbReference>
<dbReference type="Proteomes" id="UP001139179">
    <property type="component" value="Unassembled WGS sequence"/>
</dbReference>
<accession>A0A9X2DQD9</accession>
<dbReference type="AlphaFoldDB" id="A0A9X2DQD9"/>
<feature type="domain" description="GFO/IDH/MocA-like oxidoreductase" evidence="3">
    <location>
        <begin position="132"/>
        <end position="277"/>
    </location>
</feature>
<dbReference type="GO" id="GO:0016491">
    <property type="term" value="F:oxidoreductase activity"/>
    <property type="evidence" value="ECO:0007669"/>
    <property type="project" value="UniProtKB-KW"/>
</dbReference>
<evidence type="ECO:0000256" key="1">
    <source>
        <dbReference type="ARBA" id="ARBA00023002"/>
    </source>
</evidence>
<evidence type="ECO:0000313" key="5">
    <source>
        <dbReference type="Proteomes" id="UP001139179"/>
    </source>
</evidence>
<dbReference type="GO" id="GO:0000166">
    <property type="term" value="F:nucleotide binding"/>
    <property type="evidence" value="ECO:0007669"/>
    <property type="project" value="InterPro"/>
</dbReference>
<gene>
    <name evidence="4" type="ORF">M3202_10320</name>
</gene>
<dbReference type="SUPFAM" id="SSF51735">
    <property type="entry name" value="NAD(P)-binding Rossmann-fold domains"/>
    <property type="match status" value="1"/>
</dbReference>
<dbReference type="PANTHER" id="PTHR43818:SF11">
    <property type="entry name" value="BCDNA.GH03377"/>
    <property type="match status" value="1"/>
</dbReference>
<evidence type="ECO:0000313" key="4">
    <source>
        <dbReference type="EMBL" id="MCM3714482.1"/>
    </source>
</evidence>
<dbReference type="Gene3D" id="3.30.360.10">
    <property type="entry name" value="Dihydrodipicolinate Reductase, domain 2"/>
    <property type="match status" value="1"/>
</dbReference>
<dbReference type="Gene3D" id="3.40.50.720">
    <property type="entry name" value="NAD(P)-binding Rossmann-like Domain"/>
    <property type="match status" value="1"/>
</dbReference>
<dbReference type="Pfam" id="PF22725">
    <property type="entry name" value="GFO_IDH_MocA_C3"/>
    <property type="match status" value="1"/>
</dbReference>
<comment type="caution">
    <text evidence="4">The sequence shown here is derived from an EMBL/GenBank/DDBJ whole genome shotgun (WGS) entry which is preliminary data.</text>
</comment>
<dbReference type="InterPro" id="IPR000683">
    <property type="entry name" value="Gfo/Idh/MocA-like_OxRdtase_N"/>
</dbReference>
<keyword evidence="5" id="KW-1185">Reference proteome</keyword>
<organism evidence="4 5">
    <name type="scientific">Halalkalibacter oceani</name>
    <dbReference type="NCBI Taxonomy" id="1653776"/>
    <lineage>
        <taxon>Bacteria</taxon>
        <taxon>Bacillati</taxon>
        <taxon>Bacillota</taxon>
        <taxon>Bacilli</taxon>
        <taxon>Bacillales</taxon>
        <taxon>Bacillaceae</taxon>
        <taxon>Halalkalibacter</taxon>
    </lineage>
</organism>
<dbReference type="PANTHER" id="PTHR43818">
    <property type="entry name" value="BCDNA.GH03377"/>
    <property type="match status" value="1"/>
</dbReference>
<proteinExistence type="predicted"/>
<dbReference type="RefSeq" id="WP_251223279.1">
    <property type="nucleotide sequence ID" value="NZ_JAMBOL010000007.1"/>
</dbReference>
<protein>
    <submittedName>
        <fullName evidence="4">Gfo/Idh/MocA family oxidoreductase</fullName>
    </submittedName>
</protein>
<dbReference type="EMBL" id="JAMBOL010000007">
    <property type="protein sequence ID" value="MCM3714482.1"/>
    <property type="molecule type" value="Genomic_DNA"/>
</dbReference>
<name>A0A9X2DQD9_9BACI</name>
<keyword evidence="1" id="KW-0560">Oxidoreductase</keyword>
<sequence>MVGYKFMGKAHSHAYRDVSFYFDNQVEPVLQAICGRDQAAVKEAAEKMGWLSYETDWRALIARDDIDLIDIVTPNSSHAEIAIAAAEAGKHVFCEKPLAMTLEQAKRMLAAVEKNNVLHMINHNYRFAPAVQFAKNLINSGRLGRIYHIRATYLQDWIMDPQFPLVWRLSKEACGSGAHGDLAAHSIDLARFLVGEFNEVSGLMETFIKERPLVEGSSGLSGSASSSKTGPVHVDDASLFLARFENGAIGTFEATRFAGGNRNGNRFEINGEKGSVRWDMEKMNELDVYFHDDEVNVQGFRTISCTEEGHPFAAAYWPAGHIIGYEHTFINLVVELVKGLEKGESPAPNFVDGMKNQAVLEAVERSASLKRWVAISEIESKFS</sequence>
<dbReference type="Pfam" id="PF01408">
    <property type="entry name" value="GFO_IDH_MocA"/>
    <property type="match status" value="1"/>
</dbReference>
<dbReference type="InterPro" id="IPR055170">
    <property type="entry name" value="GFO_IDH_MocA-like_dom"/>
</dbReference>